<comment type="caution">
    <text evidence="2">The sequence shown here is derived from an EMBL/GenBank/DDBJ whole genome shotgun (WGS) entry which is preliminary data.</text>
</comment>
<reference evidence="2" key="2">
    <citation type="submission" date="2023-05" db="EMBL/GenBank/DDBJ databases">
        <authorList>
            <consortium name="Lawrence Berkeley National Laboratory"/>
            <person name="Steindorff A."/>
            <person name="Hensen N."/>
            <person name="Bonometti L."/>
            <person name="Westerberg I."/>
            <person name="Brannstrom I.O."/>
            <person name="Guillou S."/>
            <person name="Cros-Aarteil S."/>
            <person name="Calhoun S."/>
            <person name="Haridas S."/>
            <person name="Kuo A."/>
            <person name="Mondo S."/>
            <person name="Pangilinan J."/>
            <person name="Riley R."/>
            <person name="Labutti K."/>
            <person name="Andreopoulos B."/>
            <person name="Lipzen A."/>
            <person name="Chen C."/>
            <person name="Yanf M."/>
            <person name="Daum C."/>
            <person name="Ng V."/>
            <person name="Clum A."/>
            <person name="Ohm R."/>
            <person name="Martin F."/>
            <person name="Silar P."/>
            <person name="Natvig D."/>
            <person name="Lalanne C."/>
            <person name="Gautier V."/>
            <person name="Ament-Velasquez S.L."/>
            <person name="Kruys A."/>
            <person name="Hutchinson M.I."/>
            <person name="Powell A.J."/>
            <person name="Barry K."/>
            <person name="Miller A.N."/>
            <person name="Grigoriev I.V."/>
            <person name="Debuchy R."/>
            <person name="Gladieux P."/>
            <person name="Thoren M.H."/>
            <person name="Johannesson H."/>
        </authorList>
    </citation>
    <scope>NUCLEOTIDE SEQUENCE</scope>
    <source>
        <strain evidence="2">PSN293</strain>
    </source>
</reference>
<accession>A0AAN6Y2W4</accession>
<evidence type="ECO:0000256" key="1">
    <source>
        <dbReference type="SAM" id="MobiDB-lite"/>
    </source>
</evidence>
<organism evidence="2 3">
    <name type="scientific">Rhypophila decipiens</name>
    <dbReference type="NCBI Taxonomy" id="261697"/>
    <lineage>
        <taxon>Eukaryota</taxon>
        <taxon>Fungi</taxon>
        <taxon>Dikarya</taxon>
        <taxon>Ascomycota</taxon>
        <taxon>Pezizomycotina</taxon>
        <taxon>Sordariomycetes</taxon>
        <taxon>Sordariomycetidae</taxon>
        <taxon>Sordariales</taxon>
        <taxon>Naviculisporaceae</taxon>
        <taxon>Rhypophila</taxon>
    </lineage>
</organism>
<dbReference type="EMBL" id="MU858158">
    <property type="protein sequence ID" value="KAK4211080.1"/>
    <property type="molecule type" value="Genomic_DNA"/>
</dbReference>
<proteinExistence type="predicted"/>
<keyword evidence="3" id="KW-1185">Reference proteome</keyword>
<feature type="region of interest" description="Disordered" evidence="1">
    <location>
        <begin position="175"/>
        <end position="206"/>
    </location>
</feature>
<gene>
    <name evidence="2" type="ORF">QBC37DRAFT_402831</name>
</gene>
<evidence type="ECO:0000313" key="2">
    <source>
        <dbReference type="EMBL" id="KAK4211080.1"/>
    </source>
</evidence>
<name>A0AAN6Y2W4_9PEZI</name>
<reference evidence="2" key="1">
    <citation type="journal article" date="2023" name="Mol. Phylogenet. Evol.">
        <title>Genome-scale phylogeny and comparative genomics of the fungal order Sordariales.</title>
        <authorList>
            <person name="Hensen N."/>
            <person name="Bonometti L."/>
            <person name="Westerberg I."/>
            <person name="Brannstrom I.O."/>
            <person name="Guillou S."/>
            <person name="Cros-Aarteil S."/>
            <person name="Calhoun S."/>
            <person name="Haridas S."/>
            <person name="Kuo A."/>
            <person name="Mondo S."/>
            <person name="Pangilinan J."/>
            <person name="Riley R."/>
            <person name="LaButti K."/>
            <person name="Andreopoulos B."/>
            <person name="Lipzen A."/>
            <person name="Chen C."/>
            <person name="Yan M."/>
            <person name="Daum C."/>
            <person name="Ng V."/>
            <person name="Clum A."/>
            <person name="Steindorff A."/>
            <person name="Ohm R.A."/>
            <person name="Martin F."/>
            <person name="Silar P."/>
            <person name="Natvig D.O."/>
            <person name="Lalanne C."/>
            <person name="Gautier V."/>
            <person name="Ament-Velasquez S.L."/>
            <person name="Kruys A."/>
            <person name="Hutchinson M.I."/>
            <person name="Powell A.J."/>
            <person name="Barry K."/>
            <person name="Miller A.N."/>
            <person name="Grigoriev I.V."/>
            <person name="Debuchy R."/>
            <person name="Gladieux P."/>
            <person name="Hiltunen Thoren M."/>
            <person name="Johannesson H."/>
        </authorList>
    </citation>
    <scope>NUCLEOTIDE SEQUENCE</scope>
    <source>
        <strain evidence="2">PSN293</strain>
    </source>
</reference>
<sequence>MYMSREMAQEARQWDAWPGLGRRAPGSPTSAITLDPWEFLSQWGNGNKNGAPSTRVLGRGLRSYGSSVTWQHHGFLGGAGIPACGRASFTPKKRSGRQDRKAALALLLEGAEESIAGNLDGDPSPRDGCQRMRGRCGGFAASPKTNSICWRKPFYIPCHHTKETCACCEVNPPPGEAPASPCIREEEAATPLSVTPGPSLPEVRRG</sequence>
<evidence type="ECO:0000313" key="3">
    <source>
        <dbReference type="Proteomes" id="UP001301769"/>
    </source>
</evidence>
<dbReference type="AlphaFoldDB" id="A0AAN6Y2W4"/>
<dbReference type="Proteomes" id="UP001301769">
    <property type="component" value="Unassembled WGS sequence"/>
</dbReference>
<protein>
    <submittedName>
        <fullName evidence="2">Uncharacterized protein</fullName>
    </submittedName>
</protein>